<evidence type="ECO:0000313" key="2">
    <source>
        <dbReference type="Proteomes" id="UP001154282"/>
    </source>
</evidence>
<keyword evidence="2" id="KW-1185">Reference proteome</keyword>
<accession>A0AAV0QMY3</accession>
<organism evidence="1 2">
    <name type="scientific">Linum tenue</name>
    <dbReference type="NCBI Taxonomy" id="586396"/>
    <lineage>
        <taxon>Eukaryota</taxon>
        <taxon>Viridiplantae</taxon>
        <taxon>Streptophyta</taxon>
        <taxon>Embryophyta</taxon>
        <taxon>Tracheophyta</taxon>
        <taxon>Spermatophyta</taxon>
        <taxon>Magnoliopsida</taxon>
        <taxon>eudicotyledons</taxon>
        <taxon>Gunneridae</taxon>
        <taxon>Pentapetalae</taxon>
        <taxon>rosids</taxon>
        <taxon>fabids</taxon>
        <taxon>Malpighiales</taxon>
        <taxon>Linaceae</taxon>
        <taxon>Linum</taxon>
    </lineage>
</organism>
<reference evidence="1" key="1">
    <citation type="submission" date="2022-08" db="EMBL/GenBank/DDBJ databases">
        <authorList>
            <person name="Gutierrez-Valencia J."/>
        </authorList>
    </citation>
    <scope>NUCLEOTIDE SEQUENCE</scope>
</reference>
<protein>
    <submittedName>
        <fullName evidence="1">Uncharacterized protein</fullName>
    </submittedName>
</protein>
<dbReference type="Proteomes" id="UP001154282">
    <property type="component" value="Unassembled WGS sequence"/>
</dbReference>
<dbReference type="EMBL" id="CAMGYJ010000009">
    <property type="protein sequence ID" value="CAI0545382.1"/>
    <property type="molecule type" value="Genomic_DNA"/>
</dbReference>
<dbReference type="AlphaFoldDB" id="A0AAV0QMY3"/>
<evidence type="ECO:0000313" key="1">
    <source>
        <dbReference type="EMBL" id="CAI0545382.1"/>
    </source>
</evidence>
<proteinExistence type="predicted"/>
<comment type="caution">
    <text evidence="1">The sequence shown here is derived from an EMBL/GenBank/DDBJ whole genome shotgun (WGS) entry which is preliminary data.</text>
</comment>
<gene>
    <name evidence="1" type="ORF">LITE_LOCUS43559</name>
</gene>
<sequence>MPSLVIWAAAQSQGLNLNAPLKGYGLLGKEALGKSN</sequence>
<name>A0AAV0QMY3_9ROSI</name>